<feature type="domain" description="Phage shock protein PspC N-terminal" evidence="7">
    <location>
        <begin position="2"/>
        <end position="60"/>
    </location>
</feature>
<evidence type="ECO:0000256" key="3">
    <source>
        <dbReference type="ARBA" id="ARBA00022692"/>
    </source>
</evidence>
<dbReference type="InterPro" id="IPR052027">
    <property type="entry name" value="PspC"/>
</dbReference>
<gene>
    <name evidence="8" type="ORF">J2Z32_002744</name>
</gene>
<evidence type="ECO:0000259" key="7">
    <source>
        <dbReference type="Pfam" id="PF04024"/>
    </source>
</evidence>
<dbReference type="InterPro" id="IPR007168">
    <property type="entry name" value="Phageshock_PspC_N"/>
</dbReference>
<name>A0ABS4FU46_9BACL</name>
<evidence type="ECO:0000313" key="9">
    <source>
        <dbReference type="Proteomes" id="UP001519272"/>
    </source>
</evidence>
<evidence type="ECO:0000256" key="2">
    <source>
        <dbReference type="ARBA" id="ARBA00022475"/>
    </source>
</evidence>
<sequence length="76" mass="8763">MKRFYRSVRDKQISGLCGGIAQYFNVDATFVRLIALVFALMSFGTFIFLYIAATLVVPKEPINHWSHPEFDDPFMN</sequence>
<keyword evidence="9" id="KW-1185">Reference proteome</keyword>
<comment type="caution">
    <text evidence="8">The sequence shown here is derived from an EMBL/GenBank/DDBJ whole genome shotgun (WGS) entry which is preliminary data.</text>
</comment>
<keyword evidence="5 6" id="KW-0472">Membrane</keyword>
<dbReference type="Proteomes" id="UP001519272">
    <property type="component" value="Unassembled WGS sequence"/>
</dbReference>
<evidence type="ECO:0000256" key="1">
    <source>
        <dbReference type="ARBA" id="ARBA00004162"/>
    </source>
</evidence>
<dbReference type="Pfam" id="PF04024">
    <property type="entry name" value="PspC"/>
    <property type="match status" value="1"/>
</dbReference>
<keyword evidence="2" id="KW-1003">Cell membrane</keyword>
<evidence type="ECO:0000256" key="5">
    <source>
        <dbReference type="ARBA" id="ARBA00023136"/>
    </source>
</evidence>
<evidence type="ECO:0000256" key="4">
    <source>
        <dbReference type="ARBA" id="ARBA00022989"/>
    </source>
</evidence>
<proteinExistence type="predicted"/>
<dbReference type="EMBL" id="JAGGKG010000012">
    <property type="protein sequence ID" value="MBP1906095.1"/>
    <property type="molecule type" value="Genomic_DNA"/>
</dbReference>
<organism evidence="8 9">
    <name type="scientific">Paenibacillus turicensis</name>
    <dbReference type="NCBI Taxonomy" id="160487"/>
    <lineage>
        <taxon>Bacteria</taxon>
        <taxon>Bacillati</taxon>
        <taxon>Bacillota</taxon>
        <taxon>Bacilli</taxon>
        <taxon>Bacillales</taxon>
        <taxon>Paenibacillaceae</taxon>
        <taxon>Paenibacillus</taxon>
    </lineage>
</organism>
<keyword evidence="4 6" id="KW-1133">Transmembrane helix</keyword>
<keyword evidence="3 6" id="KW-0812">Transmembrane</keyword>
<dbReference type="PANTHER" id="PTHR33885">
    <property type="entry name" value="PHAGE SHOCK PROTEIN C"/>
    <property type="match status" value="1"/>
</dbReference>
<comment type="subcellular location">
    <subcellularLocation>
        <location evidence="1">Cell membrane</location>
        <topology evidence="1">Single-pass membrane protein</topology>
    </subcellularLocation>
</comment>
<feature type="transmembrane region" description="Helical" evidence="6">
    <location>
        <begin position="33"/>
        <end position="57"/>
    </location>
</feature>
<dbReference type="PANTHER" id="PTHR33885:SF3">
    <property type="entry name" value="PHAGE SHOCK PROTEIN C"/>
    <property type="match status" value="1"/>
</dbReference>
<evidence type="ECO:0000256" key="6">
    <source>
        <dbReference type="SAM" id="Phobius"/>
    </source>
</evidence>
<protein>
    <submittedName>
        <fullName evidence="8">Phage shock protein PspC (Stress-responsive transcriptional regulator)</fullName>
    </submittedName>
</protein>
<evidence type="ECO:0000313" key="8">
    <source>
        <dbReference type="EMBL" id="MBP1906095.1"/>
    </source>
</evidence>
<dbReference type="RefSeq" id="WP_210089693.1">
    <property type="nucleotide sequence ID" value="NZ_JAGGKG010000012.1"/>
</dbReference>
<reference evidence="8 9" key="1">
    <citation type="submission" date="2021-03" db="EMBL/GenBank/DDBJ databases">
        <title>Genomic Encyclopedia of Type Strains, Phase IV (KMG-IV): sequencing the most valuable type-strain genomes for metagenomic binning, comparative biology and taxonomic classification.</title>
        <authorList>
            <person name="Goeker M."/>
        </authorList>
    </citation>
    <scope>NUCLEOTIDE SEQUENCE [LARGE SCALE GENOMIC DNA]</scope>
    <source>
        <strain evidence="8 9">DSM 14349</strain>
    </source>
</reference>
<accession>A0ABS4FU46</accession>